<dbReference type="SMART" id="SM00490">
    <property type="entry name" value="HELICc"/>
    <property type="match status" value="1"/>
</dbReference>
<dbReference type="Proteomes" id="UP001212841">
    <property type="component" value="Unassembled WGS sequence"/>
</dbReference>
<dbReference type="SMART" id="SM00487">
    <property type="entry name" value="DEXDc"/>
    <property type="match status" value="1"/>
</dbReference>
<accession>A0AAD5SAB5</accession>
<dbReference type="InterPro" id="IPR027417">
    <property type="entry name" value="P-loop_NTPase"/>
</dbReference>
<evidence type="ECO:0000256" key="2">
    <source>
        <dbReference type="ARBA" id="ARBA00022723"/>
    </source>
</evidence>
<evidence type="ECO:0000256" key="4">
    <source>
        <dbReference type="ARBA" id="ARBA00022771"/>
    </source>
</evidence>
<dbReference type="SUPFAM" id="SSF52540">
    <property type="entry name" value="P-loop containing nucleoside triphosphate hydrolases"/>
    <property type="match status" value="2"/>
</dbReference>
<dbReference type="CDD" id="cd18793">
    <property type="entry name" value="SF2_C_SNF"/>
    <property type="match status" value="1"/>
</dbReference>
<protein>
    <submittedName>
        <fullName evidence="14">DNA helicase rad5</fullName>
    </submittedName>
</protein>
<evidence type="ECO:0000313" key="14">
    <source>
        <dbReference type="EMBL" id="KAJ3048592.1"/>
    </source>
</evidence>
<evidence type="ECO:0000259" key="11">
    <source>
        <dbReference type="PROSITE" id="PS50089"/>
    </source>
</evidence>
<dbReference type="GO" id="GO:0008270">
    <property type="term" value="F:zinc ion binding"/>
    <property type="evidence" value="ECO:0007669"/>
    <property type="project" value="UniProtKB-KW"/>
</dbReference>
<evidence type="ECO:0000256" key="1">
    <source>
        <dbReference type="ARBA" id="ARBA00007025"/>
    </source>
</evidence>
<dbReference type="GO" id="GO:0006281">
    <property type="term" value="P:DNA repair"/>
    <property type="evidence" value="ECO:0007669"/>
    <property type="project" value="TreeGrafter"/>
</dbReference>
<dbReference type="SMART" id="SM00184">
    <property type="entry name" value="RING"/>
    <property type="match status" value="1"/>
</dbReference>
<evidence type="ECO:0000259" key="12">
    <source>
        <dbReference type="PROSITE" id="PS51192"/>
    </source>
</evidence>
<dbReference type="CDD" id="cd18008">
    <property type="entry name" value="DEXDc_SHPRH-like"/>
    <property type="match status" value="1"/>
</dbReference>
<dbReference type="Gene3D" id="3.30.40.10">
    <property type="entry name" value="Zinc/RING finger domain, C3HC4 (zinc finger)"/>
    <property type="match status" value="1"/>
</dbReference>
<dbReference type="Gene3D" id="3.40.50.300">
    <property type="entry name" value="P-loop containing nucleotide triphosphate hydrolases"/>
    <property type="match status" value="1"/>
</dbReference>
<feature type="domain" description="Helicase ATP-binding" evidence="12">
    <location>
        <begin position="300"/>
        <end position="493"/>
    </location>
</feature>
<keyword evidence="5" id="KW-0378">Hydrolase</keyword>
<feature type="region of interest" description="Disordered" evidence="10">
    <location>
        <begin position="1"/>
        <end position="44"/>
    </location>
</feature>
<feature type="domain" description="RING-type" evidence="11">
    <location>
        <begin position="663"/>
        <end position="707"/>
    </location>
</feature>
<dbReference type="CDD" id="cd16449">
    <property type="entry name" value="RING-HC"/>
    <property type="match status" value="1"/>
</dbReference>
<keyword evidence="8" id="KW-0067">ATP-binding</keyword>
<dbReference type="GO" id="GO:0005634">
    <property type="term" value="C:nucleus"/>
    <property type="evidence" value="ECO:0007669"/>
    <property type="project" value="TreeGrafter"/>
</dbReference>
<evidence type="ECO:0000256" key="9">
    <source>
        <dbReference type="PROSITE-ProRule" id="PRU00175"/>
    </source>
</evidence>
<dbReference type="GO" id="GO:0008094">
    <property type="term" value="F:ATP-dependent activity, acting on DNA"/>
    <property type="evidence" value="ECO:0007669"/>
    <property type="project" value="TreeGrafter"/>
</dbReference>
<dbReference type="AlphaFoldDB" id="A0AAD5SAB5"/>
<dbReference type="InterPro" id="IPR013083">
    <property type="entry name" value="Znf_RING/FYVE/PHD"/>
</dbReference>
<gene>
    <name evidence="14" type="primary">RAD5</name>
    <name evidence="14" type="ORF">HK097_010394</name>
</gene>
<keyword evidence="6 14" id="KW-0347">Helicase</keyword>
<dbReference type="InterPro" id="IPR049730">
    <property type="entry name" value="SNF2/RAD54-like_C"/>
</dbReference>
<dbReference type="SUPFAM" id="SSF57850">
    <property type="entry name" value="RING/U-box"/>
    <property type="match status" value="1"/>
</dbReference>
<dbReference type="Pfam" id="PF00097">
    <property type="entry name" value="zf-C3HC4"/>
    <property type="match status" value="1"/>
</dbReference>
<dbReference type="InterPro" id="IPR014001">
    <property type="entry name" value="Helicase_ATP-bd"/>
</dbReference>
<dbReference type="PANTHER" id="PTHR45626:SF22">
    <property type="entry name" value="DNA REPAIR PROTEIN RAD5"/>
    <property type="match status" value="1"/>
</dbReference>
<proteinExistence type="inferred from homology"/>
<dbReference type="Gene3D" id="3.40.50.10810">
    <property type="entry name" value="Tandem AAA-ATPase domain"/>
    <property type="match status" value="1"/>
</dbReference>
<dbReference type="InterPro" id="IPR038718">
    <property type="entry name" value="SNF2-like_sf"/>
</dbReference>
<dbReference type="EMBL" id="JADGJD010000767">
    <property type="protein sequence ID" value="KAJ3048592.1"/>
    <property type="molecule type" value="Genomic_DNA"/>
</dbReference>
<keyword evidence="7" id="KW-0862">Zinc</keyword>
<evidence type="ECO:0000256" key="10">
    <source>
        <dbReference type="SAM" id="MobiDB-lite"/>
    </source>
</evidence>
<dbReference type="Pfam" id="PF00176">
    <property type="entry name" value="SNF2-rel_dom"/>
    <property type="match status" value="1"/>
</dbReference>
<reference evidence="14" key="1">
    <citation type="submission" date="2020-05" db="EMBL/GenBank/DDBJ databases">
        <title>Phylogenomic resolution of chytrid fungi.</title>
        <authorList>
            <person name="Stajich J.E."/>
            <person name="Amses K."/>
            <person name="Simmons R."/>
            <person name="Seto K."/>
            <person name="Myers J."/>
            <person name="Bonds A."/>
            <person name="Quandt C.A."/>
            <person name="Barry K."/>
            <person name="Liu P."/>
            <person name="Grigoriev I."/>
            <person name="Longcore J.E."/>
            <person name="James T.Y."/>
        </authorList>
    </citation>
    <scope>NUCLEOTIDE SEQUENCE</scope>
    <source>
        <strain evidence="14">JEL0318</strain>
    </source>
</reference>
<name>A0AAD5SAB5_9FUNG</name>
<evidence type="ECO:0000256" key="5">
    <source>
        <dbReference type="ARBA" id="ARBA00022801"/>
    </source>
</evidence>
<keyword evidence="2" id="KW-0479">Metal-binding</keyword>
<keyword evidence="4 9" id="KW-0863">Zinc-finger</keyword>
<feature type="compositionally biased region" description="Polar residues" evidence="10">
    <location>
        <begin position="26"/>
        <end position="41"/>
    </location>
</feature>
<dbReference type="InterPro" id="IPR001650">
    <property type="entry name" value="Helicase_C-like"/>
</dbReference>
<dbReference type="PROSITE" id="PS51194">
    <property type="entry name" value="HELICASE_CTER"/>
    <property type="match status" value="1"/>
</dbReference>
<evidence type="ECO:0000256" key="6">
    <source>
        <dbReference type="ARBA" id="ARBA00022806"/>
    </source>
</evidence>
<evidence type="ECO:0000259" key="13">
    <source>
        <dbReference type="PROSITE" id="PS51194"/>
    </source>
</evidence>
<keyword evidence="3" id="KW-0547">Nucleotide-binding</keyword>
<feature type="domain" description="Helicase C-terminal" evidence="13">
    <location>
        <begin position="754"/>
        <end position="913"/>
    </location>
</feature>
<dbReference type="GO" id="GO:0016787">
    <property type="term" value="F:hydrolase activity"/>
    <property type="evidence" value="ECO:0007669"/>
    <property type="project" value="UniProtKB-KW"/>
</dbReference>
<dbReference type="InterPro" id="IPR001841">
    <property type="entry name" value="Znf_RING"/>
</dbReference>
<dbReference type="PROSITE" id="PS51192">
    <property type="entry name" value="HELICASE_ATP_BIND_1"/>
    <property type="match status" value="1"/>
</dbReference>
<dbReference type="InterPro" id="IPR018957">
    <property type="entry name" value="Znf_C3HC4_RING-type"/>
</dbReference>
<dbReference type="GO" id="GO:0004386">
    <property type="term" value="F:helicase activity"/>
    <property type="evidence" value="ECO:0007669"/>
    <property type="project" value="UniProtKB-KW"/>
</dbReference>
<comment type="similarity">
    <text evidence="1">Belongs to the SNF2/RAD54 helicase family.</text>
</comment>
<organism evidence="14 15">
    <name type="scientific">Rhizophlyctis rosea</name>
    <dbReference type="NCBI Taxonomy" id="64517"/>
    <lineage>
        <taxon>Eukaryota</taxon>
        <taxon>Fungi</taxon>
        <taxon>Fungi incertae sedis</taxon>
        <taxon>Chytridiomycota</taxon>
        <taxon>Chytridiomycota incertae sedis</taxon>
        <taxon>Chytridiomycetes</taxon>
        <taxon>Rhizophlyctidales</taxon>
        <taxon>Rhizophlyctidaceae</taxon>
        <taxon>Rhizophlyctis</taxon>
    </lineage>
</organism>
<dbReference type="Pfam" id="PF00271">
    <property type="entry name" value="Helicase_C"/>
    <property type="match status" value="1"/>
</dbReference>
<evidence type="ECO:0000313" key="15">
    <source>
        <dbReference type="Proteomes" id="UP001212841"/>
    </source>
</evidence>
<evidence type="ECO:0000256" key="7">
    <source>
        <dbReference type="ARBA" id="ARBA00022833"/>
    </source>
</evidence>
<evidence type="ECO:0000256" key="3">
    <source>
        <dbReference type="ARBA" id="ARBA00022741"/>
    </source>
</evidence>
<dbReference type="PANTHER" id="PTHR45626">
    <property type="entry name" value="TRANSCRIPTION TERMINATION FACTOR 2-RELATED"/>
    <property type="match status" value="1"/>
</dbReference>
<dbReference type="InterPro" id="IPR000330">
    <property type="entry name" value="SNF2_N"/>
</dbReference>
<keyword evidence="15" id="KW-1185">Reference proteome</keyword>
<dbReference type="GO" id="GO:0005524">
    <property type="term" value="F:ATP binding"/>
    <property type="evidence" value="ECO:0007669"/>
    <property type="project" value="UniProtKB-KW"/>
</dbReference>
<evidence type="ECO:0000256" key="8">
    <source>
        <dbReference type="ARBA" id="ARBA00022840"/>
    </source>
</evidence>
<dbReference type="InterPro" id="IPR050628">
    <property type="entry name" value="SNF2_RAD54_helicase_TF"/>
</dbReference>
<comment type="caution">
    <text evidence="14">The sequence shown here is derived from an EMBL/GenBank/DDBJ whole genome shotgun (WGS) entry which is preliminary data.</text>
</comment>
<dbReference type="PROSITE" id="PS50089">
    <property type="entry name" value="ZF_RING_2"/>
    <property type="match status" value="1"/>
</dbReference>
<sequence>MDKYLNFSGDEQLPTTKRARLCSPSPADSDTTFAPPSTDPTSLKRAALRPSRFPVLLGEMVVVAYSTVRGTNIIREGDQIRVERVTQVITAKKRKRGGGFAGGGGSSFSAGAKGNTIVRVFKGSQDDIILSISVSLTQSAFMKSSIPTYIKSKSKSLEADDRVKETKSSLTLLFDRLSIRPVSSSPTTVDINLDLDLDTSQEEGCGGEERKSEVTAMDLGLIYRKAEKMDKAIGRVEPRGGMKLTLRDYQSLGLGFLMMKESGGGVEGGGSMSPLWHEYRFAGGEIFYFNPYSGELSLDFPKEEHCCGGILADEMGLGKTIQILSLIHTNRRKQNSLSASQLLLSPSDPNADPPPTHSILIVCPLNVIGQWRNEIERCFDPGLVSVEFYYGNERTKGDRNLFRRRDAATVVLTTYGTLASEYGDGSSGKESPLFGVTWFRVVLDEAHYIKERSTRTSKACCALLAEKRWAVTGTPIVNSLEDLYSLIHFLRVEPWSHWSFWQAFISVPFSNKEAKALEIVQTILEPVILRRTKDMKDEEGNPIVVLPTKKVEIKYLEFSEEEQGIYDNLNWHSKRRLSDLKSIGKADYAHVFQLILRLRQACDHPLLVKLHTEETKSTFIGLSDLVASYCGGADAQSSEFAKSLLTDLEGNGEDEGEGEGKECPVCLEVMVEPVVLPCLHTCCEGCMSDYGERRRRGGGGLECPVCREPCEESQLLRVVKHKKTGGEGGEGSQGGKAEVSLRGINFKASTKLRALVEGLKKTRDEFPGVKTVVFSQWTSMLNFVEVVLKEHGFNFVRLDGTLSQKTRESVLDQFATDDDTVVLIASLRSTGVGVNLTMASRVVMLDPWWNESVEKQAVDRVHRLGQTLPVEVLRFIMAGTVEEKMLAIQQRKSELAGAVTSPEESKLRLEDLMALFD</sequence>